<comment type="caution">
    <text evidence="1">The sequence shown here is derived from an EMBL/GenBank/DDBJ whole genome shotgun (WGS) entry which is preliminary data.</text>
</comment>
<proteinExistence type="predicted"/>
<keyword evidence="2" id="KW-1185">Reference proteome</keyword>
<protein>
    <submittedName>
        <fullName evidence="1">Uncharacterized protein</fullName>
    </submittedName>
</protein>
<evidence type="ECO:0000313" key="2">
    <source>
        <dbReference type="Proteomes" id="UP001057402"/>
    </source>
</evidence>
<reference evidence="2" key="1">
    <citation type="journal article" date="2023" name="Front. Plant Sci.">
        <title>Chromosomal-level genome assembly of Melastoma candidum provides insights into trichome evolution.</title>
        <authorList>
            <person name="Zhong Y."/>
            <person name="Wu W."/>
            <person name="Sun C."/>
            <person name="Zou P."/>
            <person name="Liu Y."/>
            <person name="Dai S."/>
            <person name="Zhou R."/>
        </authorList>
    </citation>
    <scope>NUCLEOTIDE SEQUENCE [LARGE SCALE GENOMIC DNA]</scope>
</reference>
<accession>A0ACB9RST5</accession>
<gene>
    <name evidence="1" type="ORF">MLD38_006798</name>
</gene>
<organism evidence="1 2">
    <name type="scientific">Melastoma candidum</name>
    <dbReference type="NCBI Taxonomy" id="119954"/>
    <lineage>
        <taxon>Eukaryota</taxon>
        <taxon>Viridiplantae</taxon>
        <taxon>Streptophyta</taxon>
        <taxon>Embryophyta</taxon>
        <taxon>Tracheophyta</taxon>
        <taxon>Spermatophyta</taxon>
        <taxon>Magnoliopsida</taxon>
        <taxon>eudicotyledons</taxon>
        <taxon>Gunneridae</taxon>
        <taxon>Pentapetalae</taxon>
        <taxon>rosids</taxon>
        <taxon>malvids</taxon>
        <taxon>Myrtales</taxon>
        <taxon>Melastomataceae</taxon>
        <taxon>Melastomatoideae</taxon>
        <taxon>Melastomateae</taxon>
        <taxon>Melastoma</taxon>
    </lineage>
</organism>
<dbReference type="EMBL" id="CM042882">
    <property type="protein sequence ID" value="KAI4380629.1"/>
    <property type="molecule type" value="Genomic_DNA"/>
</dbReference>
<sequence>MGKEKLILICQYGGEFITNSDSTLSYNGGDANAVDVNQDTLFNDLKLKLAEMFNLQYQSVSFKYFLPNNRQIPVGLANDKDLKRMFDFHANSVSVDVFVTGKEGFDPEACGEIIDRYRVLMP</sequence>
<evidence type="ECO:0000313" key="1">
    <source>
        <dbReference type="EMBL" id="KAI4380629.1"/>
    </source>
</evidence>
<dbReference type="Proteomes" id="UP001057402">
    <property type="component" value="Chromosome 3"/>
</dbReference>
<name>A0ACB9RST5_9MYRT</name>